<dbReference type="InterPro" id="IPR015517">
    <property type="entry name" value="dCMP_deaminase-rel"/>
</dbReference>
<dbReference type="GO" id="GO:0004132">
    <property type="term" value="F:dCMP deaminase activity"/>
    <property type="evidence" value="ECO:0007669"/>
    <property type="project" value="TreeGrafter"/>
</dbReference>
<evidence type="ECO:0000259" key="2">
    <source>
        <dbReference type="Pfam" id="PF00383"/>
    </source>
</evidence>
<protein>
    <submittedName>
        <fullName evidence="3">dCMP deaminase</fullName>
    </submittedName>
</protein>
<evidence type="ECO:0000256" key="1">
    <source>
        <dbReference type="ARBA" id="ARBA00022801"/>
    </source>
</evidence>
<reference evidence="3" key="1">
    <citation type="submission" date="2020-12" db="EMBL/GenBank/DDBJ databases">
        <title>Clostridium thailandense sp. nov., a novel acetogenic bacterium isolated from peat land soil in Thailand.</title>
        <authorList>
            <person name="Chaikitkaew S."/>
            <person name="Birkeland N.K."/>
        </authorList>
    </citation>
    <scope>NUCLEOTIDE SEQUENCE</scope>
    <source>
        <strain evidence="3">PL3</strain>
    </source>
</reference>
<dbReference type="PANTHER" id="PTHR11086:SF18">
    <property type="entry name" value="DEOXYCYTIDYLATE DEAMINASE"/>
    <property type="match status" value="1"/>
</dbReference>
<dbReference type="Proteomes" id="UP000694308">
    <property type="component" value="Unassembled WGS sequence"/>
</dbReference>
<dbReference type="PANTHER" id="PTHR11086">
    <property type="entry name" value="DEOXYCYTIDYLATE DEAMINASE-RELATED"/>
    <property type="match status" value="1"/>
</dbReference>
<dbReference type="EMBL" id="JAEEGC010000127">
    <property type="protein sequence ID" value="MBV7275552.1"/>
    <property type="molecule type" value="Genomic_DNA"/>
</dbReference>
<feature type="domain" description="CMP/dCMP-type deaminase" evidence="2">
    <location>
        <begin position="483"/>
        <end position="541"/>
    </location>
</feature>
<dbReference type="RefSeq" id="WP_218322604.1">
    <property type="nucleotide sequence ID" value="NZ_JAEEGC010000127.1"/>
</dbReference>
<gene>
    <name evidence="3" type="ORF">I6U48_21870</name>
</gene>
<keyword evidence="4" id="KW-1185">Reference proteome</keyword>
<organism evidence="3 4">
    <name type="scientific">Clostridium thailandense</name>
    <dbReference type="NCBI Taxonomy" id="2794346"/>
    <lineage>
        <taxon>Bacteria</taxon>
        <taxon>Bacillati</taxon>
        <taxon>Bacillota</taxon>
        <taxon>Clostridia</taxon>
        <taxon>Eubacteriales</taxon>
        <taxon>Clostridiaceae</taxon>
        <taxon>Clostridium</taxon>
    </lineage>
</organism>
<sequence length="799" mass="93671">MDNLNVAIDTVYKERERLILVGLTGRTGSGCSTVASILRKKKIDDLDLWDLKTHDFRNSDERKYSIIKRFMDKGNKWSEFVVIEVSSIILSFVLERSIDELIKYLEELLQEKDKKILNIAEFEKVKQNIAELNYMIEEMKNYSLADIKSFIYSDEEKVDKYFNFYTKIIIDYKNRIKDMLSEYSCYEIKKSRLEEKKMIKYHLYTYLMQKIGNNIRSSGDPYSEEFNAENYYSLVSRMNSIIKIINQYKKNKKEKSVRICIDAIRNPFEAYYLRDRYRAFYLVAVSTEDKDRINRLNRLKIDREELMNLDQVEYPSKTDKPQELFYHQNIQQCLEIADIHIFNPDIENSKYYELTTQVLRYIALMLHPGLVTPTHVERCMQLAYNTKYSSGCLSRQVGAVVTGEDFSIKSIGWNDVPKGQIPCNLRDVKSYCLNRDNETFSDYELCDKKFQNVMTSLNSKISDEKLKGKTFSYCFKDIYNGIENSKNQVYTRALHAEENAFLQISKYGGQGVLNGKLFTTASPCELCAKKAYQLGIREIYYIDPYPGISQKHILKFGNENNPNMMLFSGAIGNAYLALYGTRMALKDELELASGVSCKNEAKNYNNLKKSDLDVKDIKYNDIKLDFVFDSRSKIVCLREVEVEILKDELKKINKMMIWTGSSYDGTKLISSDPKCNLIEGVKKEAYYQYTIDFDKTLSKGEHIKYKIRTDVKDEKKIMEPYFSHRVKNKTDKLTLRLSVPKSKNLVEGVRGIEYADLLMQNKFEEIELKKTEEGDYEIYELEKVKPNLFYSYSIEWRFT</sequence>
<dbReference type="Pfam" id="PF00383">
    <property type="entry name" value="dCMP_cyt_deam_1"/>
    <property type="match status" value="1"/>
</dbReference>
<dbReference type="AlphaFoldDB" id="A0A949TS62"/>
<evidence type="ECO:0000313" key="3">
    <source>
        <dbReference type="EMBL" id="MBV7275552.1"/>
    </source>
</evidence>
<evidence type="ECO:0000313" key="4">
    <source>
        <dbReference type="Proteomes" id="UP000694308"/>
    </source>
</evidence>
<dbReference type="GO" id="GO:0005737">
    <property type="term" value="C:cytoplasm"/>
    <property type="evidence" value="ECO:0007669"/>
    <property type="project" value="TreeGrafter"/>
</dbReference>
<comment type="caution">
    <text evidence="3">The sequence shown here is derived from an EMBL/GenBank/DDBJ whole genome shotgun (WGS) entry which is preliminary data.</text>
</comment>
<dbReference type="InterPro" id="IPR002125">
    <property type="entry name" value="CMP_dCMP_dom"/>
</dbReference>
<proteinExistence type="predicted"/>
<keyword evidence="1" id="KW-0378">Hydrolase</keyword>
<accession>A0A949TS62</accession>
<name>A0A949TS62_9CLOT</name>